<comment type="similarity">
    <text evidence="2 4">Belongs to the UDP-N-acetylglucosamine 2-epimerase family.</text>
</comment>
<dbReference type="PANTHER" id="PTHR43174:SF2">
    <property type="entry name" value="UDP-N-ACETYLGLUCOSAMINE 2-EPIMERASE"/>
    <property type="match status" value="1"/>
</dbReference>
<protein>
    <recommendedName>
        <fullName evidence="3">UDP-N-acetylglucosamine 2-epimerase (non-hydrolyzing)</fullName>
        <ecNumber evidence="3">5.1.3.14</ecNumber>
    </recommendedName>
</protein>
<organism evidence="6 7">
    <name type="scientific">Abditibacterium utsteinense</name>
    <dbReference type="NCBI Taxonomy" id="1960156"/>
    <lineage>
        <taxon>Bacteria</taxon>
        <taxon>Pseudomonadati</taxon>
        <taxon>Abditibacteriota</taxon>
        <taxon>Abditibacteriia</taxon>
        <taxon>Abditibacteriales</taxon>
        <taxon>Abditibacteriaceae</taxon>
        <taxon>Abditibacterium</taxon>
    </lineage>
</organism>
<evidence type="ECO:0000313" key="7">
    <source>
        <dbReference type="Proteomes" id="UP000237684"/>
    </source>
</evidence>
<dbReference type="Gene3D" id="3.40.50.2000">
    <property type="entry name" value="Glycogen Phosphorylase B"/>
    <property type="match status" value="2"/>
</dbReference>
<sequence length="409" mass="44522">MKESELLNRSFPPRRAISLNYAAMPDSSSTPSPNQPLVVMTIVGTRPEAVKMAPLINLMKAQPQNFKVIVTVTGQHREMLDQVMHGAFGVSYNHDLAIMTAGQSLTQITTRALNGLEPVLEREKPDIVLAQGDTTTVLAASLAASYQKIAFGHVEAGLRTDNKFDPFPEELNRRLTTQITDLHFAPTPQSAQNLKCEGVKDEAIYLTGNTVIDALLQVSKSRNLSSDGLKTILVTTHRRENLGAPLENIAGALRDILEKFENTKIVLPMHKNPAVREVLQRILGDHPRAELIEPLDYLPFVRAMESAHLILTDSGGVQEEAPSLGIPVLVLRRTTERPEGVTAGTASLIGTEREDIVAAASQLLSDENSYNAMSHAANPYGDGKAGERIAQAILHWAGRGARPADFVSQ</sequence>
<dbReference type="SUPFAM" id="SSF53756">
    <property type="entry name" value="UDP-Glycosyltransferase/glycogen phosphorylase"/>
    <property type="match status" value="1"/>
</dbReference>
<evidence type="ECO:0000256" key="2">
    <source>
        <dbReference type="ARBA" id="ARBA00038209"/>
    </source>
</evidence>
<keyword evidence="1 4" id="KW-0413">Isomerase</keyword>
<accession>A0A2S8SRL4</accession>
<dbReference type="EMBL" id="NIGF01000012">
    <property type="protein sequence ID" value="PQV63416.1"/>
    <property type="molecule type" value="Genomic_DNA"/>
</dbReference>
<feature type="domain" description="UDP-N-acetylglucosamine 2-epimerase" evidence="5">
    <location>
        <begin position="64"/>
        <end position="393"/>
    </location>
</feature>
<evidence type="ECO:0000256" key="4">
    <source>
        <dbReference type="RuleBase" id="RU003513"/>
    </source>
</evidence>
<dbReference type="Proteomes" id="UP000237684">
    <property type="component" value="Unassembled WGS sequence"/>
</dbReference>
<dbReference type="InParanoid" id="A0A2S8SRL4"/>
<reference evidence="6 7" key="1">
    <citation type="journal article" date="2018" name="Syst. Appl. Microbiol.">
        <title>Abditibacterium utsteinense sp. nov., the first cultivated member of candidate phylum FBP, isolated from ice-free Antarctic soil samples.</title>
        <authorList>
            <person name="Tahon G."/>
            <person name="Tytgat B."/>
            <person name="Lebbe L."/>
            <person name="Carlier A."/>
            <person name="Willems A."/>
        </authorList>
    </citation>
    <scope>NUCLEOTIDE SEQUENCE [LARGE SCALE GENOMIC DNA]</scope>
    <source>
        <strain evidence="6 7">LMG 29911</strain>
    </source>
</reference>
<proteinExistence type="inferred from homology"/>
<evidence type="ECO:0000259" key="5">
    <source>
        <dbReference type="Pfam" id="PF02350"/>
    </source>
</evidence>
<dbReference type="CDD" id="cd03786">
    <property type="entry name" value="GTB_UDP-GlcNAc_2-Epimerase"/>
    <property type="match status" value="1"/>
</dbReference>
<name>A0A2S8SRL4_9BACT</name>
<evidence type="ECO:0000256" key="3">
    <source>
        <dbReference type="ARBA" id="ARBA00038858"/>
    </source>
</evidence>
<dbReference type="NCBIfam" id="TIGR00236">
    <property type="entry name" value="wecB"/>
    <property type="match status" value="1"/>
</dbReference>
<dbReference type="EC" id="5.1.3.14" evidence="3"/>
<gene>
    <name evidence="6" type="ORF">B1R32_11271</name>
</gene>
<dbReference type="GO" id="GO:0008761">
    <property type="term" value="F:UDP-N-acetylglucosamine 2-epimerase activity"/>
    <property type="evidence" value="ECO:0007669"/>
    <property type="project" value="UniProtKB-EC"/>
</dbReference>
<dbReference type="PANTHER" id="PTHR43174">
    <property type="entry name" value="UDP-N-ACETYLGLUCOSAMINE 2-EPIMERASE"/>
    <property type="match status" value="1"/>
</dbReference>
<comment type="caution">
    <text evidence="6">The sequence shown here is derived from an EMBL/GenBank/DDBJ whole genome shotgun (WGS) entry which is preliminary data.</text>
</comment>
<dbReference type="InterPro" id="IPR003331">
    <property type="entry name" value="UDP_GlcNAc_Epimerase_2_dom"/>
</dbReference>
<dbReference type="FunCoup" id="A0A2S8SRL4">
    <property type="interactions" value="189"/>
</dbReference>
<evidence type="ECO:0000313" key="6">
    <source>
        <dbReference type="EMBL" id="PQV63416.1"/>
    </source>
</evidence>
<evidence type="ECO:0000256" key="1">
    <source>
        <dbReference type="ARBA" id="ARBA00023235"/>
    </source>
</evidence>
<dbReference type="InterPro" id="IPR029767">
    <property type="entry name" value="WecB-like"/>
</dbReference>
<keyword evidence="7" id="KW-1185">Reference proteome</keyword>
<dbReference type="AlphaFoldDB" id="A0A2S8SRL4"/>
<dbReference type="Pfam" id="PF02350">
    <property type="entry name" value="Epimerase_2"/>
    <property type="match status" value="1"/>
</dbReference>